<dbReference type="AlphaFoldDB" id="F9WAL7"/>
<accession>F9WAL7</accession>
<keyword evidence="1" id="KW-0732">Signal</keyword>
<evidence type="ECO:0000313" key="3">
    <source>
        <dbReference type="Proteomes" id="UP000000702"/>
    </source>
</evidence>
<reference evidence="3" key="1">
    <citation type="submission" date="2011-07" db="EMBL/GenBank/DDBJ databases">
        <title>Divergent evolution of antigenic variation in African trypanosomes.</title>
        <authorList>
            <person name="Jackson A.P."/>
            <person name="Berry A."/>
            <person name="Allison H.C."/>
            <person name="Burton P."/>
            <person name="Anderson J."/>
            <person name="Aslett M."/>
            <person name="Brown R."/>
            <person name="Corton N."/>
            <person name="Harris D."/>
            <person name="Hauser H."/>
            <person name="Gamble J."/>
            <person name="Gilderthorp R."/>
            <person name="McQuillan J."/>
            <person name="Quail M.A."/>
            <person name="Sanders M."/>
            <person name="Van Tonder A."/>
            <person name="Ginger M.L."/>
            <person name="Donelson J.E."/>
            <person name="Field M.C."/>
            <person name="Barry J.D."/>
            <person name="Berriman M."/>
            <person name="Hertz-Fowler C."/>
        </authorList>
    </citation>
    <scope>NUCLEOTIDE SEQUENCE [LARGE SCALE GENOMIC DNA]</scope>
    <source>
        <strain evidence="3">IL3000</strain>
    </source>
</reference>
<feature type="chain" id="PRO_5003388912" evidence="1">
    <location>
        <begin position="22"/>
        <end position="152"/>
    </location>
</feature>
<proteinExistence type="predicted"/>
<evidence type="ECO:0000313" key="2">
    <source>
        <dbReference type="EMBL" id="CCD14287.1"/>
    </source>
</evidence>
<dbReference type="EMBL" id="CAEQ01001450">
    <property type="protein sequence ID" value="CCD14287.1"/>
    <property type="molecule type" value="Genomic_DNA"/>
</dbReference>
<keyword evidence="3" id="KW-1185">Reference proteome</keyword>
<dbReference type="Proteomes" id="UP000000702">
    <property type="component" value="Unassembled WGS sequence"/>
</dbReference>
<evidence type="ECO:0000256" key="1">
    <source>
        <dbReference type="SAM" id="SignalP"/>
    </source>
</evidence>
<reference evidence="2 3" key="2">
    <citation type="journal article" date="2012" name="Proc. Natl. Acad. Sci. U.S.A.">
        <title>Antigenic diversity is generated by distinct evolutionary mechanisms in African trypanosome species.</title>
        <authorList>
            <person name="Jackson A.P."/>
            <person name="Berry A."/>
            <person name="Aslett M."/>
            <person name="Allison H.C."/>
            <person name="Burton P."/>
            <person name="Vavrova-Anderson J."/>
            <person name="Brown R."/>
            <person name="Browne H."/>
            <person name="Corton N."/>
            <person name="Hauser H."/>
            <person name="Gamble J."/>
            <person name="Gilderthorp R."/>
            <person name="Marcello L."/>
            <person name="McQuillan J."/>
            <person name="Otto T.D."/>
            <person name="Quail M.A."/>
            <person name="Sanders M.J."/>
            <person name="van Tonder A."/>
            <person name="Ginger M.L."/>
            <person name="Field M.C."/>
            <person name="Barry J.D."/>
            <person name="Hertz-Fowler C."/>
            <person name="Berriman M."/>
        </authorList>
    </citation>
    <scope>NUCLEOTIDE SEQUENCE [LARGE SCALE GENOMIC DNA]</scope>
    <source>
        <strain evidence="2 3">IL3000</strain>
    </source>
</reference>
<protein>
    <submittedName>
        <fullName evidence="2">WGS project CAEQ00000000 data, annotated contig 1988</fullName>
    </submittedName>
</protein>
<feature type="signal peptide" evidence="1">
    <location>
        <begin position="1"/>
        <end position="21"/>
    </location>
</feature>
<feature type="non-terminal residue" evidence="2">
    <location>
        <position position="152"/>
    </location>
</feature>
<organism evidence="2 3">
    <name type="scientific">Trypanosoma congolense (strain IL3000)</name>
    <dbReference type="NCBI Taxonomy" id="1068625"/>
    <lineage>
        <taxon>Eukaryota</taxon>
        <taxon>Discoba</taxon>
        <taxon>Euglenozoa</taxon>
        <taxon>Kinetoplastea</taxon>
        <taxon>Metakinetoplastina</taxon>
        <taxon>Trypanosomatida</taxon>
        <taxon>Trypanosomatidae</taxon>
        <taxon>Trypanosoma</taxon>
        <taxon>Nannomonas</taxon>
    </lineage>
</organism>
<gene>
    <name evidence="2" type="ORF">TCIL3000_0_49270</name>
</gene>
<sequence length="152" mass="16698">MNSKLPAWILLNLSIIWTGEGNNVAKNVREFNALCRLFRIANDNRAKKTDEMIAGGVDWGEGAALYAKISEAENKTSPSADTPVELTMGDSVVLRFPSREPLGRAHNLLVVSRKRIEPLKDQIGKLKEQTRQAANGVLVNLKKALSGDKMEG</sequence>
<name>F9WAL7_TRYCI</name>
<comment type="caution">
    <text evidence="2">The sequence shown here is derived from an EMBL/GenBank/DDBJ whole genome shotgun (WGS) entry which is preliminary data.</text>
</comment>